<comment type="caution">
    <text evidence="1">The sequence shown here is derived from an EMBL/GenBank/DDBJ whole genome shotgun (WGS) entry which is preliminary data.</text>
</comment>
<evidence type="ECO:0000313" key="2">
    <source>
        <dbReference type="Proteomes" id="UP001497535"/>
    </source>
</evidence>
<name>A0ACB0YWF8_MELEN</name>
<reference evidence="1" key="1">
    <citation type="submission" date="2023-11" db="EMBL/GenBank/DDBJ databases">
        <authorList>
            <person name="Poullet M."/>
        </authorList>
    </citation>
    <scope>NUCLEOTIDE SEQUENCE</scope>
    <source>
        <strain evidence="1">E1834</strain>
    </source>
</reference>
<proteinExistence type="predicted"/>
<evidence type="ECO:0000313" key="1">
    <source>
        <dbReference type="EMBL" id="CAK5065539.1"/>
    </source>
</evidence>
<accession>A0ACB0YWF8</accession>
<protein>
    <submittedName>
        <fullName evidence="1">Uncharacterized protein</fullName>
    </submittedName>
</protein>
<gene>
    <name evidence="1" type="ORF">MENTE1834_LOCUS17346</name>
</gene>
<keyword evidence="2" id="KW-1185">Reference proteome</keyword>
<sequence length="254" mass="28727">MEFVALPNNIIQISVNGKIFTNFHSPDLSQITQLYINGKDTVQILSLTLYPNDLKPTIKTDAPATPPPICPNPIVLNNVPLPSKIKTINLVQIGFGKGFEANKRIIFKGVPLQGAKQITIDFGEEDGLMFETANVPLHFNTDLISNVVHLSSWSVDGGWDADHQYYDNPFKVGEPFILEFFAESKNSIFIYVNNTYFATFYYYSLKGYHDFKNVGDLYFEGFRLDSLIMCTNEYGSTKRESTSKTITTWFPAVY</sequence>
<dbReference type="EMBL" id="CAVMJV010000019">
    <property type="protein sequence ID" value="CAK5065539.1"/>
    <property type="molecule type" value="Genomic_DNA"/>
</dbReference>
<dbReference type="Proteomes" id="UP001497535">
    <property type="component" value="Unassembled WGS sequence"/>
</dbReference>
<organism evidence="1 2">
    <name type="scientific">Meloidogyne enterolobii</name>
    <name type="common">Root-knot nematode worm</name>
    <name type="synonym">Meloidogyne mayaguensis</name>
    <dbReference type="NCBI Taxonomy" id="390850"/>
    <lineage>
        <taxon>Eukaryota</taxon>
        <taxon>Metazoa</taxon>
        <taxon>Ecdysozoa</taxon>
        <taxon>Nematoda</taxon>
        <taxon>Chromadorea</taxon>
        <taxon>Rhabditida</taxon>
        <taxon>Tylenchina</taxon>
        <taxon>Tylenchomorpha</taxon>
        <taxon>Tylenchoidea</taxon>
        <taxon>Meloidogynidae</taxon>
        <taxon>Meloidogyninae</taxon>
        <taxon>Meloidogyne</taxon>
    </lineage>
</organism>